<sequence>MNRQTPFHVLRGAAIGAAEVLPGISGGTVMMIVGIYEHLIRSAGHFVGGIKGLVTDKASAYEDLRQVRWDIVIPVVLGMFPALLLGAKFIAPAVEDYPIQTFGVFFGMSVAAVLIPIMAVGTAWNVRTVLVAVVAGIVAFLFFGLPIQQLAANPFVVFFAAAIAICALALPGLSGSFLLLSFGLYEPTLNAVNNRDWGYLAIFAAGAILGLGLFVRALQRLLENHRGVTLAVVTGLMVGALRALWPWQLEDERVLLAPTEAVPQTVGLMVAGAAVVLLITWLGHKYQTD</sequence>
<feature type="transmembrane region" description="Helical" evidence="1">
    <location>
        <begin position="102"/>
        <end position="120"/>
    </location>
</feature>
<dbReference type="Proteomes" id="UP000196230">
    <property type="component" value="Unassembled WGS sequence"/>
</dbReference>
<reference evidence="2 3" key="1">
    <citation type="submission" date="2017-02" db="EMBL/GenBank/DDBJ databases">
        <authorList>
            <person name="Peterson S.W."/>
        </authorList>
    </citation>
    <scope>NUCLEOTIDE SEQUENCE [LARGE SCALE GENOMIC DNA]</scope>
    <source>
        <strain evidence="2 3">2B3F</strain>
    </source>
</reference>
<dbReference type="PANTHER" id="PTHR37308">
    <property type="entry name" value="INTEGRAL MEMBRANE PROTEIN"/>
    <property type="match status" value="1"/>
</dbReference>
<organism evidence="2 3">
    <name type="scientific">Micrococcus lylae</name>
    <dbReference type="NCBI Taxonomy" id="1273"/>
    <lineage>
        <taxon>Bacteria</taxon>
        <taxon>Bacillati</taxon>
        <taxon>Actinomycetota</taxon>
        <taxon>Actinomycetes</taxon>
        <taxon>Micrococcales</taxon>
        <taxon>Micrococcaceae</taxon>
        <taxon>Micrococcus</taxon>
    </lineage>
</organism>
<dbReference type="InterPro" id="IPR007163">
    <property type="entry name" value="VCA0040-like"/>
</dbReference>
<dbReference type="EMBL" id="FUKP01000006">
    <property type="protein sequence ID" value="SJN15917.1"/>
    <property type="molecule type" value="Genomic_DNA"/>
</dbReference>
<accession>A0A1R4I7W3</accession>
<keyword evidence="1" id="KW-1133">Transmembrane helix</keyword>
<keyword evidence="1" id="KW-0472">Membrane</keyword>
<feature type="transmembrane region" description="Helical" evidence="1">
    <location>
        <begin position="265"/>
        <end position="283"/>
    </location>
</feature>
<gene>
    <name evidence="2" type="ORF">FM125_00560</name>
</gene>
<protein>
    <submittedName>
        <fullName evidence="2">Membrane protein</fullName>
    </submittedName>
</protein>
<evidence type="ECO:0000313" key="2">
    <source>
        <dbReference type="EMBL" id="SJN15917.1"/>
    </source>
</evidence>
<keyword evidence="1" id="KW-0812">Transmembrane</keyword>
<feature type="transmembrane region" description="Helical" evidence="1">
    <location>
        <begin position="126"/>
        <end position="145"/>
    </location>
</feature>
<name>A0A1R4I7W3_9MICC</name>
<feature type="transmembrane region" description="Helical" evidence="1">
    <location>
        <begin position="157"/>
        <end position="185"/>
    </location>
</feature>
<dbReference type="AlphaFoldDB" id="A0A1R4I7W3"/>
<evidence type="ECO:0000313" key="3">
    <source>
        <dbReference type="Proteomes" id="UP000196230"/>
    </source>
</evidence>
<dbReference type="PANTHER" id="PTHR37308:SF1">
    <property type="entry name" value="POLYPRENYL-PHOSPHATE TRANSPORTER"/>
    <property type="match status" value="1"/>
</dbReference>
<feature type="transmembrane region" description="Helical" evidence="1">
    <location>
        <begin position="71"/>
        <end position="90"/>
    </location>
</feature>
<evidence type="ECO:0000256" key="1">
    <source>
        <dbReference type="SAM" id="Phobius"/>
    </source>
</evidence>
<feature type="transmembrane region" description="Helical" evidence="1">
    <location>
        <begin position="197"/>
        <end position="215"/>
    </location>
</feature>
<dbReference type="Pfam" id="PF04018">
    <property type="entry name" value="VCA0040-like"/>
    <property type="match status" value="1"/>
</dbReference>
<feature type="transmembrane region" description="Helical" evidence="1">
    <location>
        <begin position="12"/>
        <end position="36"/>
    </location>
</feature>
<feature type="transmembrane region" description="Helical" evidence="1">
    <location>
        <begin position="227"/>
        <end position="245"/>
    </location>
</feature>
<proteinExistence type="predicted"/>